<proteinExistence type="inferred from homology"/>
<evidence type="ECO:0000256" key="1">
    <source>
        <dbReference type="ARBA" id="ARBA00004651"/>
    </source>
</evidence>
<keyword evidence="4 8" id="KW-0812">Transmembrane</keyword>
<dbReference type="KEGG" id="cre:CHLRE_03g179750v5"/>
<accession>A0A2K3DXN3</accession>
<feature type="transmembrane region" description="Helical" evidence="8">
    <location>
        <begin position="506"/>
        <end position="523"/>
    </location>
</feature>
<feature type="transmembrane region" description="Helical" evidence="8">
    <location>
        <begin position="699"/>
        <end position="719"/>
    </location>
</feature>
<dbReference type="InParanoid" id="A0A2K3DXN3"/>
<feature type="region of interest" description="Disordered" evidence="7">
    <location>
        <begin position="373"/>
        <end position="414"/>
    </location>
</feature>
<dbReference type="Pfam" id="PF00892">
    <property type="entry name" value="EamA"/>
    <property type="match status" value="1"/>
</dbReference>
<feature type="transmembrane region" description="Helical" evidence="8">
    <location>
        <begin position="756"/>
        <end position="774"/>
    </location>
</feature>
<evidence type="ECO:0000256" key="2">
    <source>
        <dbReference type="ARBA" id="ARBA00007635"/>
    </source>
</evidence>
<dbReference type="GeneID" id="5728800"/>
<evidence type="ECO:0000256" key="8">
    <source>
        <dbReference type="SAM" id="Phobius"/>
    </source>
</evidence>
<dbReference type="AlphaFoldDB" id="A0A2K3DXN3"/>
<keyword evidence="11" id="KW-1185">Reference proteome</keyword>
<feature type="transmembrane region" description="Helical" evidence="8">
    <location>
        <begin position="587"/>
        <end position="605"/>
    </location>
</feature>
<dbReference type="Proteomes" id="UP000006906">
    <property type="component" value="Chromosome 3"/>
</dbReference>
<gene>
    <name evidence="10" type="ORF">CHLRE_03g179750v5</name>
</gene>
<keyword evidence="3" id="KW-1003">Cell membrane</keyword>
<comment type="subcellular location">
    <subcellularLocation>
        <location evidence="1">Cell membrane</location>
        <topology evidence="1">Multi-pass membrane protein</topology>
    </subcellularLocation>
</comment>
<dbReference type="GO" id="GO:0016020">
    <property type="term" value="C:membrane"/>
    <property type="evidence" value="ECO:0000318"/>
    <property type="project" value="GO_Central"/>
</dbReference>
<dbReference type="PaxDb" id="3055-EDP05934"/>
<protein>
    <recommendedName>
        <fullName evidence="9">EamA domain-containing protein</fullName>
    </recommendedName>
</protein>
<evidence type="ECO:0000259" key="9">
    <source>
        <dbReference type="Pfam" id="PF00892"/>
    </source>
</evidence>
<dbReference type="Gramene" id="PNW85290">
    <property type="protein sequence ID" value="PNW85290"/>
    <property type="gene ID" value="CHLRE_03g179750v5"/>
</dbReference>
<feature type="compositionally biased region" description="Gly residues" evidence="7">
    <location>
        <begin position="390"/>
        <end position="403"/>
    </location>
</feature>
<feature type="transmembrane region" description="Helical" evidence="8">
    <location>
        <begin position="67"/>
        <end position="88"/>
    </location>
</feature>
<evidence type="ECO:0000313" key="11">
    <source>
        <dbReference type="Proteomes" id="UP000006906"/>
    </source>
</evidence>
<evidence type="ECO:0000313" key="10">
    <source>
        <dbReference type="EMBL" id="PNW85290.1"/>
    </source>
</evidence>
<dbReference type="PANTHER" id="PTHR42920:SF23">
    <property type="entry name" value="EAMA DOMAIN-CONTAINING PROTEIN"/>
    <property type="match status" value="1"/>
</dbReference>
<feature type="compositionally biased region" description="Gly residues" evidence="7">
    <location>
        <begin position="543"/>
        <end position="559"/>
    </location>
</feature>
<evidence type="ECO:0000256" key="4">
    <source>
        <dbReference type="ARBA" id="ARBA00022692"/>
    </source>
</evidence>
<keyword evidence="5 8" id="KW-1133">Transmembrane helix</keyword>
<reference evidence="10 11" key="1">
    <citation type="journal article" date="2007" name="Science">
        <title>The Chlamydomonas genome reveals the evolution of key animal and plant functions.</title>
        <authorList>
            <person name="Merchant S.S."/>
            <person name="Prochnik S.E."/>
            <person name="Vallon O."/>
            <person name="Harris E.H."/>
            <person name="Karpowicz S.J."/>
            <person name="Witman G.B."/>
            <person name="Terry A."/>
            <person name="Salamov A."/>
            <person name="Fritz-Laylin L.K."/>
            <person name="Marechal-Drouard L."/>
            <person name="Marshall W.F."/>
            <person name="Qu L.H."/>
            <person name="Nelson D.R."/>
            <person name="Sanderfoot A.A."/>
            <person name="Spalding M.H."/>
            <person name="Kapitonov V.V."/>
            <person name="Ren Q."/>
            <person name="Ferris P."/>
            <person name="Lindquist E."/>
            <person name="Shapiro H."/>
            <person name="Lucas S.M."/>
            <person name="Grimwood J."/>
            <person name="Schmutz J."/>
            <person name="Cardol P."/>
            <person name="Cerutti H."/>
            <person name="Chanfreau G."/>
            <person name="Chen C.L."/>
            <person name="Cognat V."/>
            <person name="Croft M.T."/>
            <person name="Dent R."/>
            <person name="Dutcher S."/>
            <person name="Fernandez E."/>
            <person name="Fukuzawa H."/>
            <person name="Gonzalez-Ballester D."/>
            <person name="Gonzalez-Halphen D."/>
            <person name="Hallmann A."/>
            <person name="Hanikenne M."/>
            <person name="Hippler M."/>
            <person name="Inwood W."/>
            <person name="Jabbari K."/>
            <person name="Kalanon M."/>
            <person name="Kuras R."/>
            <person name="Lefebvre P.A."/>
            <person name="Lemaire S.D."/>
            <person name="Lobanov A.V."/>
            <person name="Lohr M."/>
            <person name="Manuell A."/>
            <person name="Meier I."/>
            <person name="Mets L."/>
            <person name="Mittag M."/>
            <person name="Mittelmeier T."/>
            <person name="Moroney J.V."/>
            <person name="Moseley J."/>
            <person name="Napoli C."/>
            <person name="Nedelcu A.M."/>
            <person name="Niyogi K."/>
            <person name="Novoselov S.V."/>
            <person name="Paulsen I.T."/>
            <person name="Pazour G."/>
            <person name="Purton S."/>
            <person name="Ral J.P."/>
            <person name="Riano-Pachon D.M."/>
            <person name="Riekhof W."/>
            <person name="Rymarquis L."/>
            <person name="Schroda M."/>
            <person name="Stern D."/>
            <person name="Umen J."/>
            <person name="Willows R."/>
            <person name="Wilson N."/>
            <person name="Zimmer S.L."/>
            <person name="Allmer J."/>
            <person name="Balk J."/>
            <person name="Bisova K."/>
            <person name="Chen C.J."/>
            <person name="Elias M."/>
            <person name="Gendler K."/>
            <person name="Hauser C."/>
            <person name="Lamb M.R."/>
            <person name="Ledford H."/>
            <person name="Long J.C."/>
            <person name="Minagawa J."/>
            <person name="Page M.D."/>
            <person name="Pan J."/>
            <person name="Pootakham W."/>
            <person name="Roje S."/>
            <person name="Rose A."/>
            <person name="Stahlberg E."/>
            <person name="Terauchi A.M."/>
            <person name="Yang P."/>
            <person name="Ball S."/>
            <person name="Bowler C."/>
            <person name="Dieckmann C.L."/>
            <person name="Gladyshev V.N."/>
            <person name="Green P."/>
            <person name="Jorgensen R."/>
            <person name="Mayfield S."/>
            <person name="Mueller-Roeber B."/>
            <person name="Rajamani S."/>
            <person name="Sayre R.T."/>
            <person name="Brokstein P."/>
            <person name="Dubchak I."/>
            <person name="Goodstein D."/>
            <person name="Hornick L."/>
            <person name="Huang Y.W."/>
            <person name="Jhaveri J."/>
            <person name="Luo Y."/>
            <person name="Martinez D."/>
            <person name="Ngau W.C."/>
            <person name="Otillar B."/>
            <person name="Poliakov A."/>
            <person name="Porter A."/>
            <person name="Szajkowski L."/>
            <person name="Werner G."/>
            <person name="Zhou K."/>
            <person name="Grigoriev I.V."/>
            <person name="Rokhsar D.S."/>
            <person name="Grossman A.R."/>
        </authorList>
    </citation>
    <scope>NUCLEOTIDE SEQUENCE [LARGE SCALE GENOMIC DNA]</scope>
    <source>
        <strain evidence="11">CC-503</strain>
    </source>
</reference>
<dbReference type="OrthoDB" id="2017960at2759"/>
<evidence type="ECO:0000256" key="3">
    <source>
        <dbReference type="ARBA" id="ARBA00022475"/>
    </source>
</evidence>
<organism evidence="10 11">
    <name type="scientific">Chlamydomonas reinhardtii</name>
    <name type="common">Chlamydomonas smithii</name>
    <dbReference type="NCBI Taxonomy" id="3055"/>
    <lineage>
        <taxon>Eukaryota</taxon>
        <taxon>Viridiplantae</taxon>
        <taxon>Chlorophyta</taxon>
        <taxon>core chlorophytes</taxon>
        <taxon>Chlorophyceae</taxon>
        <taxon>CS clade</taxon>
        <taxon>Chlamydomonadales</taxon>
        <taxon>Chlamydomonadaceae</taxon>
        <taxon>Chlamydomonas</taxon>
    </lineage>
</organism>
<feature type="transmembrane region" description="Helical" evidence="8">
    <location>
        <begin position="481"/>
        <end position="500"/>
    </location>
</feature>
<evidence type="ECO:0000256" key="6">
    <source>
        <dbReference type="ARBA" id="ARBA00023136"/>
    </source>
</evidence>
<dbReference type="PANTHER" id="PTHR42920">
    <property type="entry name" value="OS03G0707200 PROTEIN-RELATED"/>
    <property type="match status" value="1"/>
</dbReference>
<dbReference type="EMBL" id="CM008964">
    <property type="protein sequence ID" value="PNW85290.1"/>
    <property type="molecule type" value="Genomic_DNA"/>
</dbReference>
<feature type="region of interest" description="Disordered" evidence="7">
    <location>
        <begin position="537"/>
        <end position="560"/>
    </location>
</feature>
<feature type="compositionally biased region" description="Gly residues" evidence="7">
    <location>
        <begin position="8"/>
        <end position="20"/>
    </location>
</feature>
<comment type="similarity">
    <text evidence="2">Belongs to the drug/metabolite transporter (DMT) superfamily. Plant drug/metabolite exporter (P-DME) (TC 2.A.7.4) family.</text>
</comment>
<evidence type="ECO:0000256" key="7">
    <source>
        <dbReference type="SAM" id="MobiDB-lite"/>
    </source>
</evidence>
<feature type="region of interest" description="Disordered" evidence="7">
    <location>
        <begin position="95"/>
        <end position="127"/>
    </location>
</feature>
<keyword evidence="6 8" id="KW-0472">Membrane</keyword>
<feature type="transmembrane region" description="Helical" evidence="8">
    <location>
        <begin position="617"/>
        <end position="641"/>
    </location>
</feature>
<feature type="transmembrane region" description="Helical" evidence="8">
    <location>
        <begin position="731"/>
        <end position="750"/>
    </location>
</feature>
<dbReference type="InterPro" id="IPR051258">
    <property type="entry name" value="Diverse_Substrate_Transporter"/>
</dbReference>
<feature type="domain" description="EamA" evidence="9">
    <location>
        <begin position="624"/>
        <end position="772"/>
    </location>
</feature>
<dbReference type="InterPro" id="IPR000620">
    <property type="entry name" value="EamA_dom"/>
</dbReference>
<evidence type="ECO:0000256" key="5">
    <source>
        <dbReference type="ARBA" id="ARBA00022989"/>
    </source>
</evidence>
<name>A0A2K3DXN3_CHLRE</name>
<dbReference type="RefSeq" id="XP_042926152.1">
    <property type="nucleotide sequence ID" value="XM_043061023.1"/>
</dbReference>
<feature type="transmembrane region" description="Helical" evidence="8">
    <location>
        <begin position="653"/>
        <end position="673"/>
    </location>
</feature>
<sequence>MPNDAGGTAAGSGSSSGGHAGTHVAAGLKGRLRQAYGAGILLVTAVLWASGGPTMKYLFLLPAPPSAALVTACIAVSTALFLVVGLLGSAMEQQQPQQQHLQHEQLQQLQPGGAAAGTEAAAGANGRRRAQPLGAAAGVAAEVEVTVGDGAAGGRGSAGGGGLLGSLWRWLRDVGAAAGPGPGPGLHAKDKSGSARGSEAVEAEVLLASGMHAAGGGALGGGGGMRLALQRITDGGGGDGALAALLAAEPEVRGGLHHRHQVHHSRVHQGQAGGAAGALDADVDVDVERAQRTTALVEAALGPEAGAGAGAGAGPGAGAGVSRLAGGAAPEGVFTSAGAPPGHHLLNGAAAAAGLGPGRPSLDGILASPLRPAALGSSTSPRPNKLGTTHSGGLGGGAEGGGTPRRRSLSGGGAFAGPDGWDAAASASAGGGCCGGGGWRLAALTAPARSLAAAGMELGCYNTAAGALGAWGYQRISATRAAFLMQATALITPLLVVAGGGRVGPLVWLACAAGAAGGGMVALDQVQQAAAAAAAAGGRDDSSGGGGVGGPSTGDGSGSGDLLTESVSLAATAGTDLARRLLSGEGALGTAAASATAASSAFGSSSSGISSSAEAEAAVAGQAMGVLYILASCLVWGMVTVRLGVHSARFPPLQLAAAAAITYAGLALLWLLAEIMSSPGAGLGDYLELGLLLRNHTTAALLLWAGLGPGALSSYLQVLGQTIVPPAQAQVLFSSTPLWAALMAGLLLPGESMGPLAWLGGAVMLGASLLASLLT</sequence>
<dbReference type="GO" id="GO:0005886">
    <property type="term" value="C:plasma membrane"/>
    <property type="evidence" value="ECO:0007669"/>
    <property type="project" value="UniProtKB-SubCell"/>
</dbReference>
<dbReference type="OMA" id="EREHYMW"/>
<feature type="region of interest" description="Disordered" evidence="7">
    <location>
        <begin position="1"/>
        <end position="21"/>
    </location>
</feature>
<feature type="transmembrane region" description="Helical" evidence="8">
    <location>
        <begin position="35"/>
        <end position="55"/>
    </location>
</feature>
<feature type="compositionally biased region" description="Low complexity" evidence="7">
    <location>
        <begin position="95"/>
        <end position="125"/>
    </location>
</feature>